<accession>A0A0R3N946</accession>
<evidence type="ECO:0000313" key="2">
    <source>
        <dbReference type="Proteomes" id="UP000052023"/>
    </source>
</evidence>
<dbReference type="RefSeq" id="WP_057843827.1">
    <property type="nucleotide sequence ID" value="NZ_LLYA01000135.1"/>
</dbReference>
<organism evidence="1 2">
    <name type="scientific">Bradyrhizobium retamae</name>
    <dbReference type="NCBI Taxonomy" id="1300035"/>
    <lineage>
        <taxon>Bacteria</taxon>
        <taxon>Pseudomonadati</taxon>
        <taxon>Pseudomonadota</taxon>
        <taxon>Alphaproteobacteria</taxon>
        <taxon>Hyphomicrobiales</taxon>
        <taxon>Nitrobacteraceae</taxon>
        <taxon>Bradyrhizobium</taxon>
    </lineage>
</organism>
<protein>
    <submittedName>
        <fullName evidence="1">Uncharacterized protein</fullName>
    </submittedName>
</protein>
<reference evidence="1 2" key="1">
    <citation type="submission" date="2014-03" db="EMBL/GenBank/DDBJ databases">
        <title>Bradyrhizobium valentinum sp. nov., isolated from effective nodules of Lupinus mariae-josephae, a lupine endemic of basic-lime soils in Eastern Spain.</title>
        <authorList>
            <person name="Duran D."/>
            <person name="Rey L."/>
            <person name="Navarro A."/>
            <person name="Busquets A."/>
            <person name="Imperial J."/>
            <person name="Ruiz-Argueso T."/>
        </authorList>
    </citation>
    <scope>NUCLEOTIDE SEQUENCE [LARGE SCALE GENOMIC DNA]</scope>
    <source>
        <strain evidence="1 2">Ro19</strain>
    </source>
</reference>
<dbReference type="OrthoDB" id="8250520at2"/>
<proteinExistence type="predicted"/>
<name>A0A0R3N946_9BRAD</name>
<dbReference type="AlphaFoldDB" id="A0A0R3N946"/>
<evidence type="ECO:0000313" key="1">
    <source>
        <dbReference type="EMBL" id="KRR25942.1"/>
    </source>
</evidence>
<sequence length="110" mass="12216">MHADFSPVEHANFVAARVVSHATAYLDGRNDADTLYITARSVFCELIAVGEDLRAKAILDATRLLTIAMLNASSVKDKARLDRWQQVMGALIELVRMESTELRRNGAQRS</sequence>
<comment type="caution">
    <text evidence="1">The sequence shown here is derived from an EMBL/GenBank/DDBJ whole genome shotgun (WGS) entry which is preliminary data.</text>
</comment>
<dbReference type="EMBL" id="LLYA01000135">
    <property type="protein sequence ID" value="KRR25942.1"/>
    <property type="molecule type" value="Genomic_DNA"/>
</dbReference>
<dbReference type="Proteomes" id="UP000052023">
    <property type="component" value="Unassembled WGS sequence"/>
</dbReference>
<keyword evidence="2" id="KW-1185">Reference proteome</keyword>
<gene>
    <name evidence="1" type="ORF">CQ13_23245</name>
</gene>